<feature type="domain" description="Ribosome maturation protein SDO1/SBDS N-terminal" evidence="2">
    <location>
        <begin position="7"/>
        <end position="93"/>
    </location>
</feature>
<dbReference type="EMBL" id="CP006868">
    <property type="protein sequence ID" value="UXD21912.1"/>
    <property type="molecule type" value="Genomic_DNA"/>
</dbReference>
<dbReference type="Proteomes" id="UP001063698">
    <property type="component" value="Chromosome"/>
</dbReference>
<dbReference type="SUPFAM" id="SSF54980">
    <property type="entry name" value="EF-G C-terminal domain-like"/>
    <property type="match status" value="1"/>
</dbReference>
<name>A0A977KA76_9CREN</name>
<dbReference type="Gene3D" id="3.30.70.240">
    <property type="match status" value="1"/>
</dbReference>
<evidence type="ECO:0000313" key="5">
    <source>
        <dbReference type="EMBL" id="UXD21912.1"/>
    </source>
</evidence>
<comment type="similarity">
    <text evidence="1">Belongs to the SDO1/SBDS family.</text>
</comment>
<dbReference type="Pfam" id="PF01172">
    <property type="entry name" value="SBDS_N"/>
    <property type="match status" value="1"/>
</dbReference>
<dbReference type="InterPro" id="IPR036786">
    <property type="entry name" value="Ribosome_mat_SBDS_N_sf"/>
</dbReference>
<dbReference type="AlphaFoldDB" id="A0A977KA76"/>
<dbReference type="KEGG" id="ipc:IPA_09465"/>
<dbReference type="PANTHER" id="PTHR10927:SF4">
    <property type="entry name" value="RIBOSOME MATURATION PROTEIN SDO1 HOMOLOG"/>
    <property type="match status" value="1"/>
</dbReference>
<protein>
    <submittedName>
        <fullName evidence="5">RNA-associated protein</fullName>
    </submittedName>
</protein>
<reference evidence="5" key="1">
    <citation type="submission" date="2013-11" db="EMBL/GenBank/DDBJ databases">
        <title>Comparative genomics of Ignicoccus.</title>
        <authorList>
            <person name="Podar M."/>
        </authorList>
    </citation>
    <scope>NUCLEOTIDE SEQUENCE</scope>
    <source>
        <strain evidence="5">DSM 13166</strain>
    </source>
</reference>
<feature type="domain" description="Ribosome maturation protein SDO1/SBDS C-terminal" evidence="4">
    <location>
        <begin position="164"/>
        <end position="230"/>
    </location>
</feature>
<dbReference type="Gene3D" id="3.30.1250.10">
    <property type="entry name" value="Ribosome maturation protein SBDS, N-terminal domain"/>
    <property type="match status" value="1"/>
</dbReference>
<feature type="domain" description="Ribosome maturation protein SDO1/SBDS central" evidence="3">
    <location>
        <begin position="101"/>
        <end position="162"/>
    </location>
</feature>
<dbReference type="InterPro" id="IPR046928">
    <property type="entry name" value="SDO1/SBDS_C"/>
</dbReference>
<dbReference type="Pfam" id="PF09377">
    <property type="entry name" value="SBDS_domain_II"/>
    <property type="match status" value="1"/>
</dbReference>
<gene>
    <name evidence="5" type="ORF">IPA_09465</name>
</gene>
<evidence type="ECO:0000256" key="1">
    <source>
        <dbReference type="ARBA" id="ARBA00007433"/>
    </source>
</evidence>
<organism evidence="5 6">
    <name type="scientific">Ignicoccus pacificus DSM 13166</name>
    <dbReference type="NCBI Taxonomy" id="940294"/>
    <lineage>
        <taxon>Archaea</taxon>
        <taxon>Thermoproteota</taxon>
        <taxon>Thermoprotei</taxon>
        <taxon>Desulfurococcales</taxon>
        <taxon>Desulfurococcaceae</taxon>
        <taxon>Ignicoccus</taxon>
    </lineage>
</organism>
<accession>A0A977KA76</accession>
<dbReference type="InterPro" id="IPR018978">
    <property type="entry name" value="SDO1/SBDS_central"/>
</dbReference>
<dbReference type="SUPFAM" id="SSF89895">
    <property type="entry name" value="FYSH domain"/>
    <property type="match status" value="1"/>
</dbReference>
<proteinExistence type="inferred from homology"/>
<dbReference type="Pfam" id="PF20268">
    <property type="entry name" value="SBDS_C"/>
    <property type="match status" value="1"/>
</dbReference>
<dbReference type="Gene3D" id="1.10.10.900">
    <property type="entry name" value="SBDS protein C-terminal domain, subdomain 1"/>
    <property type="match status" value="1"/>
</dbReference>
<evidence type="ECO:0000259" key="4">
    <source>
        <dbReference type="Pfam" id="PF20268"/>
    </source>
</evidence>
<evidence type="ECO:0000313" key="6">
    <source>
        <dbReference type="Proteomes" id="UP001063698"/>
    </source>
</evidence>
<evidence type="ECO:0000259" key="3">
    <source>
        <dbReference type="Pfam" id="PF09377"/>
    </source>
</evidence>
<dbReference type="InterPro" id="IPR035647">
    <property type="entry name" value="EFG_III/V"/>
</dbReference>
<evidence type="ECO:0000259" key="2">
    <source>
        <dbReference type="Pfam" id="PF01172"/>
    </source>
</evidence>
<dbReference type="InterPro" id="IPR037188">
    <property type="entry name" value="Sdo1/SBDS_central_sf"/>
</dbReference>
<dbReference type="InterPro" id="IPR002140">
    <property type="entry name" value="Sdo1/SBDS"/>
</dbReference>
<keyword evidence="6" id="KW-1185">Reference proteome</keyword>
<sequence>MKRKKDHVIARLEIKGHRFEILVDPDKALELRSGKNIPIEEVLITDTVYKDVGSGDRVSPELLKKTFGTTDINKIAKEIIMKGELQLTAEQRRRILEAKKRQVINFIARNAIDPQTKLPIPPARIEAAMKEAKVSVDPYKDIEEQALKIVKAISRVIPIKIARMIIEVRIPPQFSGRAYSSLQKLGELKSVDWKSDGSLVAEIEIPAGMQQEVIDKLNKLTKGNVEVKVVYTG</sequence>
<dbReference type="InterPro" id="IPR019783">
    <property type="entry name" value="SDO1/SBDS_N"/>
</dbReference>
<dbReference type="InterPro" id="IPR039100">
    <property type="entry name" value="Sdo1/SBDS-like"/>
</dbReference>
<dbReference type="PANTHER" id="PTHR10927">
    <property type="entry name" value="RIBOSOME MATURATION PROTEIN SBDS"/>
    <property type="match status" value="1"/>
</dbReference>
<dbReference type="NCBIfam" id="TIGR00291">
    <property type="entry name" value="RNA_SBDS"/>
    <property type="match status" value="1"/>
</dbReference>
<dbReference type="GO" id="GO:0042256">
    <property type="term" value="P:cytosolic ribosome assembly"/>
    <property type="evidence" value="ECO:0007669"/>
    <property type="project" value="InterPro"/>
</dbReference>
<dbReference type="SUPFAM" id="SSF109728">
    <property type="entry name" value="Hypothetical protein AF0491, middle domain"/>
    <property type="match status" value="1"/>
</dbReference>